<gene>
    <name evidence="3" type="ORF">CSUB01_05237</name>
</gene>
<evidence type="ECO:0000313" key="3">
    <source>
        <dbReference type="EMBL" id="KDN68852.1"/>
    </source>
</evidence>
<dbReference type="HOGENOM" id="CLU_481466_0_0_1"/>
<feature type="compositionally biased region" description="Low complexity" evidence="1">
    <location>
        <begin position="44"/>
        <end position="62"/>
    </location>
</feature>
<organism evidence="3 4">
    <name type="scientific">Colletotrichum sublineola</name>
    <name type="common">Sorghum anthracnose fungus</name>
    <dbReference type="NCBI Taxonomy" id="1173701"/>
    <lineage>
        <taxon>Eukaryota</taxon>
        <taxon>Fungi</taxon>
        <taxon>Dikarya</taxon>
        <taxon>Ascomycota</taxon>
        <taxon>Pezizomycotina</taxon>
        <taxon>Sordariomycetes</taxon>
        <taxon>Hypocreomycetidae</taxon>
        <taxon>Glomerellales</taxon>
        <taxon>Glomerellaceae</taxon>
        <taxon>Colletotrichum</taxon>
        <taxon>Colletotrichum graminicola species complex</taxon>
    </lineage>
</organism>
<feature type="region of interest" description="Disordered" evidence="1">
    <location>
        <begin position="120"/>
        <end position="141"/>
    </location>
</feature>
<comment type="caution">
    <text evidence="3">The sequence shown here is derived from an EMBL/GenBank/DDBJ whole genome shotgun (WGS) entry which is preliminary data.</text>
</comment>
<keyword evidence="2" id="KW-1133">Transmembrane helix</keyword>
<dbReference type="PANTHER" id="PTHR36089:SF1">
    <property type="entry name" value="CHITIN SYNTHASE 3 COMPLEX PROTEIN CSI2-RELATED"/>
    <property type="match status" value="1"/>
</dbReference>
<feature type="transmembrane region" description="Helical" evidence="2">
    <location>
        <begin position="339"/>
        <end position="360"/>
    </location>
</feature>
<dbReference type="EMBL" id="JMSE01000605">
    <property type="protein sequence ID" value="KDN68852.1"/>
    <property type="molecule type" value="Genomic_DNA"/>
</dbReference>
<feature type="compositionally biased region" description="Low complexity" evidence="1">
    <location>
        <begin position="442"/>
        <end position="451"/>
    </location>
</feature>
<feature type="compositionally biased region" description="Polar residues" evidence="1">
    <location>
        <begin position="477"/>
        <end position="498"/>
    </location>
</feature>
<evidence type="ECO:0000256" key="1">
    <source>
        <dbReference type="SAM" id="MobiDB-lite"/>
    </source>
</evidence>
<dbReference type="Proteomes" id="UP000027238">
    <property type="component" value="Unassembled WGS sequence"/>
</dbReference>
<feature type="region of interest" description="Disordered" evidence="1">
    <location>
        <begin position="1"/>
        <end position="72"/>
    </location>
</feature>
<dbReference type="PANTHER" id="PTHR36089">
    <property type="entry name" value="CHITIN SYNTHASE 3 COMPLEX PROTEIN CSI2-RELATED"/>
    <property type="match status" value="1"/>
</dbReference>
<feature type="compositionally biased region" description="Low complexity" evidence="1">
    <location>
        <begin position="234"/>
        <end position="249"/>
    </location>
</feature>
<dbReference type="GO" id="GO:0000324">
    <property type="term" value="C:fungal-type vacuole"/>
    <property type="evidence" value="ECO:0007669"/>
    <property type="project" value="TreeGrafter"/>
</dbReference>
<keyword evidence="2" id="KW-0812">Transmembrane</keyword>
<protein>
    <recommendedName>
        <fullName evidence="5">CSI2 protein</fullName>
    </recommendedName>
</protein>
<evidence type="ECO:0000313" key="4">
    <source>
        <dbReference type="Proteomes" id="UP000027238"/>
    </source>
</evidence>
<dbReference type="OrthoDB" id="4065319at2759"/>
<reference evidence="4" key="1">
    <citation type="journal article" date="2014" name="Genome Announc.">
        <title>Draft genome sequence of Colletotrichum sublineola, a destructive pathogen of cultivated sorghum.</title>
        <authorList>
            <person name="Baroncelli R."/>
            <person name="Sanz-Martin J.M."/>
            <person name="Rech G.E."/>
            <person name="Sukno S.A."/>
            <person name="Thon M.R."/>
        </authorList>
    </citation>
    <scope>NUCLEOTIDE SEQUENCE [LARGE SCALE GENOMIC DNA]</scope>
    <source>
        <strain evidence="4">TX430BB</strain>
    </source>
</reference>
<feature type="region of interest" description="Disordered" evidence="1">
    <location>
        <begin position="228"/>
        <end position="272"/>
    </location>
</feature>
<proteinExistence type="predicted"/>
<name>A0A066XIW4_COLSU</name>
<feature type="compositionally biased region" description="Basic and acidic residues" evidence="1">
    <location>
        <begin position="125"/>
        <end position="135"/>
    </location>
</feature>
<feature type="region of interest" description="Disordered" evidence="1">
    <location>
        <begin position="394"/>
        <end position="566"/>
    </location>
</feature>
<dbReference type="InterPro" id="IPR051009">
    <property type="entry name" value="PRM"/>
</dbReference>
<feature type="compositionally biased region" description="Polar residues" evidence="1">
    <location>
        <begin position="261"/>
        <end position="272"/>
    </location>
</feature>
<keyword evidence="4" id="KW-1185">Reference proteome</keyword>
<feature type="compositionally biased region" description="Polar residues" evidence="1">
    <location>
        <begin position="423"/>
        <end position="432"/>
    </location>
</feature>
<sequence>MKAARQKPFPLRPMRRATQNEEPLRPLIRPGLSTHTHSERRFLSPPGEDPSSFSSPGSFPADGPDPPLASLAFLPITQPSSLPFLLPPSLSLTASPRKLPTQPKDQPSVLCFANFRDSQTVPSASHDDHDHDHDNLVPLPTNPDTIVSSSTGYNCNDCLCEEDTSSRPHRLGIPTPNSIVNLNLRTWPGIPIKQVDMAPSPNSLKRTLLLSTFAALSLFSAAGLAQDNTGGGAAQPSPQSSASARQSSPSPSPTQEEAKPTRTNPATAVISNTGAVATTDASISAPRITGGGSETAGEVLTGFPSLTNAPLVTSYPPPTVPPTNNAPYMHRSTAPQGTVFIAVGAILGAFGLGILIWRGIVACLLHRSVARAANAQHDVNDKASFPAPPAQFYKYTDRESTPSLPPAGGRGVRRTQRGPIPSATPSQSNLFFSPTAAGGGSNTNINNTTSARDSRFLPSGFYAATTGSPSPAHGHSISLTNLRPESRGQYGSRNTLRESTPPDSPSFGARRDFSTSSVNLSAAPGNGQRAPSAYLEDLLDENPHAFPSNSMRPGSRNANHSPSNRF</sequence>
<accession>A0A066XIW4</accession>
<evidence type="ECO:0000256" key="2">
    <source>
        <dbReference type="SAM" id="Phobius"/>
    </source>
</evidence>
<feature type="compositionally biased region" description="Polar residues" evidence="1">
    <location>
        <begin position="547"/>
        <end position="566"/>
    </location>
</feature>
<evidence type="ECO:0008006" key="5">
    <source>
        <dbReference type="Google" id="ProtNLM"/>
    </source>
</evidence>
<dbReference type="AlphaFoldDB" id="A0A066XIW4"/>
<dbReference type="eggNOG" id="ENOG502S625">
    <property type="taxonomic scope" value="Eukaryota"/>
</dbReference>
<keyword evidence="2" id="KW-0472">Membrane</keyword>